<keyword evidence="4" id="KW-0175">Coiled coil</keyword>
<comment type="subunit">
    <text evidence="3">Homopentamer.</text>
</comment>
<name>A0A3B0WV80_9ZZZZ</name>
<keyword evidence="10" id="KW-0282">Flagellum</keyword>
<keyword evidence="10" id="KW-0966">Cell projection</keyword>
<evidence type="ECO:0000256" key="5">
    <source>
        <dbReference type="ARBA" id="ARBA00023143"/>
    </source>
</evidence>
<evidence type="ECO:0000256" key="3">
    <source>
        <dbReference type="ARBA" id="ARBA00011255"/>
    </source>
</evidence>
<gene>
    <name evidence="10" type="ORF">MNBD_GAMMA06-1961</name>
</gene>
<evidence type="ECO:0000259" key="9">
    <source>
        <dbReference type="Pfam" id="PF07195"/>
    </source>
</evidence>
<dbReference type="Pfam" id="PF07195">
    <property type="entry name" value="FliD_C"/>
    <property type="match status" value="1"/>
</dbReference>
<dbReference type="InterPro" id="IPR010810">
    <property type="entry name" value="Flagellin_hook_IN_motif"/>
</dbReference>
<dbReference type="AlphaFoldDB" id="A0A3B0WV80"/>
<sequence length="451" mass="47638">MPSITAPGIGSGLDVQAIVSQLMAIERQPLERLQFRQNQLETQISAYGQLSSTLSTFQTAMNDLGSFDALKVFTTNTSNPDVIDLTATSSADLGTFNVEVIRLAEPHKMSSNEVLNTDTFGGTAGDSLTIQVGALATDTITIDLSTSMTLRDIRDAINDDAAANPGVQATVINGDNGNQKLIFTADNSGADNALTLSYGGAITATTLNMQTLNNIAGDTSLLDSEFIVDGFNITRSSNNVGDVISGVTLNFVSADPGSTYTVGIERDLESVETSVQAFADAFNALRSSIKDLRLGQLEADSSLLSIERRVFAVLNAPATDGTFSVLSDIGLSMQKDGTMSLANTDLQAALQTDFDGVAQLFASDTQGFAKRLADLADSLLASDGLIETRTDGLESRVDVLVDRQDAFTRSLEQVEARFRAQFSALDALVGQLQGTGQFLTAQLAQLPGAGR</sequence>
<dbReference type="GO" id="GO:0009421">
    <property type="term" value="C:bacterial-type flagellum filament cap"/>
    <property type="evidence" value="ECO:0007669"/>
    <property type="project" value="InterPro"/>
</dbReference>
<comment type="similarity">
    <text evidence="2">Belongs to the FliD family.</text>
</comment>
<evidence type="ECO:0000313" key="10">
    <source>
        <dbReference type="EMBL" id="VAW53099.1"/>
    </source>
</evidence>
<dbReference type="Pfam" id="PF02465">
    <property type="entry name" value="FliD_N"/>
    <property type="match status" value="1"/>
</dbReference>
<dbReference type="GO" id="GO:0071973">
    <property type="term" value="P:bacterial-type flagellum-dependent cell motility"/>
    <property type="evidence" value="ECO:0007669"/>
    <property type="project" value="TreeGrafter"/>
</dbReference>
<dbReference type="InterPro" id="IPR003481">
    <property type="entry name" value="FliD_N"/>
</dbReference>
<feature type="domain" description="Flagellar hook-associated protein 2 N-terminal" evidence="8">
    <location>
        <begin position="11"/>
        <end position="107"/>
    </location>
</feature>
<evidence type="ECO:0000256" key="4">
    <source>
        <dbReference type="ARBA" id="ARBA00023054"/>
    </source>
</evidence>
<evidence type="ECO:0000256" key="6">
    <source>
        <dbReference type="ARBA" id="ARBA00033074"/>
    </source>
</evidence>
<evidence type="ECO:0000256" key="1">
    <source>
        <dbReference type="ARBA" id="ARBA00004365"/>
    </source>
</evidence>
<evidence type="ECO:0000256" key="7">
    <source>
        <dbReference type="ARBA" id="ARBA00033192"/>
    </source>
</evidence>
<dbReference type="InterPro" id="IPR010809">
    <property type="entry name" value="FliD_C"/>
</dbReference>
<keyword evidence="5" id="KW-0975">Bacterial flagellum</keyword>
<dbReference type="GO" id="GO:0007155">
    <property type="term" value="P:cell adhesion"/>
    <property type="evidence" value="ECO:0007669"/>
    <property type="project" value="InterPro"/>
</dbReference>
<dbReference type="PANTHER" id="PTHR30288">
    <property type="entry name" value="FLAGELLAR CAP/ASSEMBLY PROTEIN FLID"/>
    <property type="match status" value="1"/>
</dbReference>
<dbReference type="EMBL" id="UOFD01000057">
    <property type="protein sequence ID" value="VAW53099.1"/>
    <property type="molecule type" value="Genomic_DNA"/>
</dbReference>
<dbReference type="Pfam" id="PF07196">
    <property type="entry name" value="Flagellin_IN"/>
    <property type="match status" value="1"/>
</dbReference>
<accession>A0A3B0WV80</accession>
<dbReference type="GO" id="GO:0009424">
    <property type="term" value="C:bacterial-type flagellum hook"/>
    <property type="evidence" value="ECO:0007669"/>
    <property type="project" value="InterPro"/>
</dbReference>
<evidence type="ECO:0000256" key="2">
    <source>
        <dbReference type="ARBA" id="ARBA00009764"/>
    </source>
</evidence>
<reference evidence="10" key="1">
    <citation type="submission" date="2018-06" db="EMBL/GenBank/DDBJ databases">
        <authorList>
            <person name="Zhirakovskaya E."/>
        </authorList>
    </citation>
    <scope>NUCLEOTIDE SEQUENCE</scope>
</reference>
<dbReference type="InterPro" id="IPR040026">
    <property type="entry name" value="FliD"/>
</dbReference>
<proteinExistence type="inferred from homology"/>
<comment type="subcellular location">
    <subcellularLocation>
        <location evidence="1">Bacterial flagellum</location>
    </subcellularLocation>
</comment>
<dbReference type="PANTHER" id="PTHR30288:SF0">
    <property type="entry name" value="FLAGELLAR HOOK-ASSOCIATED PROTEIN 2"/>
    <property type="match status" value="1"/>
</dbReference>
<feature type="domain" description="Flagellar hook-associated protein 2 C-terminal" evidence="9">
    <location>
        <begin position="223"/>
        <end position="433"/>
    </location>
</feature>
<evidence type="ECO:0000259" key="8">
    <source>
        <dbReference type="Pfam" id="PF02465"/>
    </source>
</evidence>
<organism evidence="10">
    <name type="scientific">hydrothermal vent metagenome</name>
    <dbReference type="NCBI Taxonomy" id="652676"/>
    <lineage>
        <taxon>unclassified sequences</taxon>
        <taxon>metagenomes</taxon>
        <taxon>ecological metagenomes</taxon>
    </lineage>
</organism>
<keyword evidence="10" id="KW-0969">Cilium</keyword>
<protein>
    <recommendedName>
        <fullName evidence="7">Filament cap protein</fullName>
    </recommendedName>
    <alternativeName>
        <fullName evidence="6">Flagellar cap protein</fullName>
    </alternativeName>
</protein>